<dbReference type="InterPro" id="IPR000873">
    <property type="entry name" value="AMP-dep_synth/lig_dom"/>
</dbReference>
<dbReference type="SUPFAM" id="SSF47336">
    <property type="entry name" value="ACP-like"/>
    <property type="match status" value="1"/>
</dbReference>
<dbReference type="PROSITE" id="PS00455">
    <property type="entry name" value="AMP_BINDING"/>
    <property type="match status" value="1"/>
</dbReference>
<accession>A0A2R3IX43</accession>
<dbReference type="PROSITE" id="PS50075">
    <property type="entry name" value="CARRIER"/>
    <property type="match status" value="1"/>
</dbReference>
<proteinExistence type="predicted"/>
<dbReference type="InterPro" id="IPR036291">
    <property type="entry name" value="NAD(P)-bd_dom_sf"/>
</dbReference>
<dbReference type="Gene3D" id="3.40.50.720">
    <property type="entry name" value="NAD(P)-binding Rossmann-like Domain"/>
    <property type="match status" value="1"/>
</dbReference>
<dbReference type="EMBL" id="CP027169">
    <property type="protein sequence ID" value="AVK06489.1"/>
    <property type="molecule type" value="Genomic_DNA"/>
</dbReference>
<dbReference type="SUPFAM" id="SSF56801">
    <property type="entry name" value="Acetyl-CoA synthetase-like"/>
    <property type="match status" value="1"/>
</dbReference>
<evidence type="ECO:0000259" key="3">
    <source>
        <dbReference type="PROSITE" id="PS50075"/>
    </source>
</evidence>
<dbReference type="Pfam" id="PF13193">
    <property type="entry name" value="AMP-binding_C"/>
    <property type="match status" value="1"/>
</dbReference>
<dbReference type="PROSITE" id="PS00012">
    <property type="entry name" value="PHOSPHOPANTETHEINE"/>
    <property type="match status" value="1"/>
</dbReference>
<keyword evidence="1" id="KW-0596">Phosphopantetheine</keyword>
<evidence type="ECO:0000256" key="2">
    <source>
        <dbReference type="ARBA" id="ARBA00022553"/>
    </source>
</evidence>
<dbReference type="SUPFAM" id="SSF51735">
    <property type="entry name" value="NAD(P)-binding Rossmann-fold domains"/>
    <property type="match status" value="1"/>
</dbReference>
<dbReference type="InterPro" id="IPR020845">
    <property type="entry name" value="AMP-binding_CS"/>
</dbReference>
<dbReference type="InterPro" id="IPR025110">
    <property type="entry name" value="AMP-bd_C"/>
</dbReference>
<dbReference type="AlphaFoldDB" id="A0A2R3IX43"/>
<dbReference type="InterPro" id="IPR010080">
    <property type="entry name" value="Thioester_reductase-like_dom"/>
</dbReference>
<dbReference type="GeneID" id="77219372"/>
<dbReference type="InterPro" id="IPR036736">
    <property type="entry name" value="ACP-like_sf"/>
</dbReference>
<dbReference type="Gene3D" id="3.40.50.12780">
    <property type="entry name" value="N-terminal domain of ligase-like"/>
    <property type="match status" value="1"/>
</dbReference>
<dbReference type="InterPro" id="IPR006162">
    <property type="entry name" value="Ppantetheine_attach_site"/>
</dbReference>
<protein>
    <submittedName>
        <fullName evidence="4">Thioester reductase domain protein</fullName>
    </submittedName>
</protein>
<dbReference type="NCBIfam" id="TIGR01746">
    <property type="entry name" value="Thioester-redct"/>
    <property type="match status" value="1"/>
</dbReference>
<keyword evidence="2" id="KW-0597">Phosphoprotein</keyword>
<dbReference type="Gene3D" id="3.30.300.30">
    <property type="match status" value="1"/>
</dbReference>
<organism evidence="4 5">
    <name type="scientific">Pseudomonas paraeruginosa</name>
    <dbReference type="NCBI Taxonomy" id="2994495"/>
    <lineage>
        <taxon>Bacteria</taxon>
        <taxon>Pseudomonadati</taxon>
        <taxon>Pseudomonadota</taxon>
        <taxon>Gammaproteobacteria</taxon>
        <taxon>Pseudomonadales</taxon>
        <taxon>Pseudomonadaceae</taxon>
        <taxon>Pseudomonas</taxon>
    </lineage>
</organism>
<dbReference type="Gene3D" id="1.10.1200.10">
    <property type="entry name" value="ACP-like"/>
    <property type="match status" value="1"/>
</dbReference>
<feature type="domain" description="Carrier" evidence="3">
    <location>
        <begin position="504"/>
        <end position="579"/>
    </location>
</feature>
<name>A0A2R3IX43_9PSED</name>
<dbReference type="InterPro" id="IPR013120">
    <property type="entry name" value="FAR_NAD-bd"/>
</dbReference>
<gene>
    <name evidence="4" type="ORF">CSB93_2174</name>
</gene>
<evidence type="ECO:0000313" key="4">
    <source>
        <dbReference type="EMBL" id="AVK06489.1"/>
    </source>
</evidence>
<dbReference type="PANTHER" id="PTHR44845">
    <property type="entry name" value="CARRIER DOMAIN-CONTAINING PROTEIN"/>
    <property type="match status" value="1"/>
</dbReference>
<keyword evidence="5" id="KW-1185">Reference proteome</keyword>
<dbReference type="InterPro" id="IPR042099">
    <property type="entry name" value="ANL_N_sf"/>
</dbReference>
<dbReference type="Proteomes" id="UP000238390">
    <property type="component" value="Chromosome"/>
</dbReference>
<dbReference type="NCBIfam" id="TIGR01733">
    <property type="entry name" value="AA-adenyl-dom"/>
    <property type="match status" value="1"/>
</dbReference>
<dbReference type="Pfam" id="PF07993">
    <property type="entry name" value="NAD_binding_4"/>
    <property type="match status" value="1"/>
</dbReference>
<dbReference type="PANTHER" id="PTHR44845:SF6">
    <property type="entry name" value="BETA-ALANINE-ACTIVATING ENZYME"/>
    <property type="match status" value="1"/>
</dbReference>
<dbReference type="InterPro" id="IPR009081">
    <property type="entry name" value="PP-bd_ACP"/>
</dbReference>
<reference evidence="4 5" key="1">
    <citation type="submission" date="2018-02" db="EMBL/GenBank/DDBJ databases">
        <title>FDA/CDC Antimicrobial Resistant Isolate Bank Genome Sequencing.</title>
        <authorList>
            <person name="Benahmed F.H."/>
            <person name="Lutgring J.D."/>
            <person name="Yoo B."/>
            <person name="Machado M."/>
            <person name="Brown A."/>
            <person name="McAllister G."/>
            <person name="Perry A."/>
            <person name="Halpin A.L."/>
            <person name="Vavikolanu K."/>
            <person name="Ott S."/>
            <person name="Zhao X."/>
            <person name="Tallon L.J."/>
            <person name="Sadzewicz L."/>
            <person name="Aluvathingal J."/>
            <person name="Nadendla S."/>
            <person name="Voskania-kordi A."/>
            <person name="Simonyan V."/>
            <person name="Patel J."/>
            <person name="Shawar R.M."/>
        </authorList>
    </citation>
    <scope>NUCLEOTIDE SEQUENCE [LARGE SCALE GENOMIC DNA]</scope>
    <source>
        <strain evidence="4 5">AR_0356</strain>
    </source>
</reference>
<dbReference type="InterPro" id="IPR045851">
    <property type="entry name" value="AMP-bd_C_sf"/>
</dbReference>
<dbReference type="Pfam" id="PF00550">
    <property type="entry name" value="PP-binding"/>
    <property type="match status" value="1"/>
</dbReference>
<dbReference type="InterPro" id="IPR010071">
    <property type="entry name" value="AA_adenyl_dom"/>
</dbReference>
<evidence type="ECO:0000256" key="1">
    <source>
        <dbReference type="ARBA" id="ARBA00022450"/>
    </source>
</evidence>
<dbReference type="Pfam" id="PF00501">
    <property type="entry name" value="AMP-binding"/>
    <property type="match status" value="1"/>
</dbReference>
<dbReference type="RefSeq" id="WP_043099408.1">
    <property type="nucleotide sequence ID" value="NZ_CP020560.1"/>
</dbReference>
<evidence type="ECO:0000313" key="5">
    <source>
        <dbReference type="Proteomes" id="UP000238390"/>
    </source>
</evidence>
<sequence>MSKDSVLGLFSQQAKSHPERLAIVDHARSLTYRELDRLSDRLAARLAGRGVGKGALLPLLAERSPELVIAILAAAKCAAAYVPVDRRQPDKRKQEILRQCRAPLVLATQAGELPGHAVETIAELLDQATRASPAGPEPGGSDALYVIFTSGTTGEPKGVVVESRSLANLVRWHNRRFEMSGQSRTTLMAGVGFDVSQWEIWSTLCAGACLHLVPEDVRPDPAALLAFFAEQRISHAFAPTVMVPALVERPVPASLALRYLFCAGEKLPPVATGSLPYTLVDYYGPTEATVFATCRVVDAEACRRPASIGLPIGGCEAFILDAEDRPCRGDTPGELNLAGICLARGYLNDPVMTERRFHHAPHLRRRLYRTGDRARWLADGSLQFLGRLDDQVKIRGNRVELGDVEAALLRQPAIHGAVVLAHADDSSGSQQLSAFVVPRERAVAPAALLAALKSGLRQELPDYMLPSRYLLLERLPTTANGKTDRQALRRSLAEHRHERLDTQRFGTPDQLQAALAWQEVLGHNDFGLDDSFFDVGGHSLLAAALVRELSRRFGSRAYIHDVYRTPSVRQQAASLARRAGQAPAELDSEPAQELRQDVRLPEGLDFGRSPHPEQLQTPRHLLLTGATGLIGAHLLAELLASRDAELHCPVRAQSDAHALERLRQATRQYRIELAETDWRRVRAYAADLAEPGFGLPAETYRELAGSVDQVFHSASAVNFIQPYSYMKRDNVQGLEEVLRFCACGQAKPLMLLSSISVYSWGHLHTGKRLMREDDDLDQNLPAVLTDMGYVRSKWVMEKIADLAAERGLALMTFRLGYATCHSRSGAHADYQWWSRLARTCLEYRAVPLLRELREGLTTVDYMVGAISAIARQPTALGKKFNLVPSIPRCLTLEEFFARLGERAGQPLRPMPFHDWVSLWEENRDAPLHPLLSMFRDNMYAGRSTVELYQDTYLWDCANVEEHLRGSGIREPEFDARLLDLYLASLTGAAATR</sequence>